<evidence type="ECO:0000256" key="1">
    <source>
        <dbReference type="ARBA" id="ARBA00005901"/>
    </source>
</evidence>
<evidence type="ECO:0000256" key="2">
    <source>
        <dbReference type="ARBA" id="ARBA00022448"/>
    </source>
</evidence>
<evidence type="ECO:0000313" key="5">
    <source>
        <dbReference type="Proteomes" id="UP000320048"/>
    </source>
</evidence>
<dbReference type="GO" id="GO:0046961">
    <property type="term" value="F:proton-transporting ATPase activity, rotational mechanism"/>
    <property type="evidence" value="ECO:0007669"/>
    <property type="project" value="InterPro"/>
</dbReference>
<dbReference type="Pfam" id="PF01991">
    <property type="entry name" value="vATP-synt_E"/>
    <property type="match status" value="1"/>
</dbReference>
<gene>
    <name evidence="4" type="ORF">E6H04_08810</name>
</gene>
<dbReference type="InterPro" id="IPR038495">
    <property type="entry name" value="ATPase_E_C"/>
</dbReference>
<evidence type="ECO:0000256" key="3">
    <source>
        <dbReference type="ARBA" id="ARBA00023065"/>
    </source>
</evidence>
<dbReference type="GO" id="GO:0033178">
    <property type="term" value="C:proton-transporting two-sector ATPase complex, catalytic domain"/>
    <property type="evidence" value="ECO:0007669"/>
    <property type="project" value="InterPro"/>
</dbReference>
<dbReference type="InterPro" id="IPR002842">
    <property type="entry name" value="ATPase_V1_Esu"/>
</dbReference>
<evidence type="ECO:0000313" key="4">
    <source>
        <dbReference type="EMBL" id="TMI80339.1"/>
    </source>
</evidence>
<dbReference type="EMBL" id="VBAO01000227">
    <property type="protein sequence ID" value="TMI80339.1"/>
    <property type="molecule type" value="Genomic_DNA"/>
</dbReference>
<comment type="similarity">
    <text evidence="1">Belongs to the V-ATPase E subunit family.</text>
</comment>
<dbReference type="Gene3D" id="3.30.2320.30">
    <property type="entry name" value="ATP synthase, E subunit, C-terminal"/>
    <property type="match status" value="1"/>
</dbReference>
<comment type="caution">
    <text evidence="4">The sequence shown here is derived from an EMBL/GenBank/DDBJ whole genome shotgun (WGS) entry which is preliminary data.</text>
</comment>
<keyword evidence="3" id="KW-0406">Ion transport</keyword>
<evidence type="ECO:0008006" key="6">
    <source>
        <dbReference type="Google" id="ProtNLM"/>
    </source>
</evidence>
<dbReference type="Gene3D" id="1.20.5.620">
    <property type="entry name" value="F1F0 ATP synthase subunit B, membrane domain"/>
    <property type="match status" value="1"/>
</dbReference>
<sequence>MTSELLQLLEQEARVERDKTLAEARARAEQILAAAQKEVEVLQAEHRRRMEGVRAQARTQAASAASLRAAALLLQAKDEAIQSVFARATEELGRVAKDPARRLGLFRLLIGEAAQGLPTKRGILEVGPGDAGTATDVSKDLGLAVEVKETPQVSGGVRLTSEDRRIIIENTVASRLSRARTALVSRVAEILWGS</sequence>
<dbReference type="Proteomes" id="UP000320048">
    <property type="component" value="Unassembled WGS sequence"/>
</dbReference>
<proteinExistence type="inferred from homology"/>
<organism evidence="4 5">
    <name type="scientific">Candidatus Segetimicrobium genomatis</name>
    <dbReference type="NCBI Taxonomy" id="2569760"/>
    <lineage>
        <taxon>Bacteria</taxon>
        <taxon>Bacillati</taxon>
        <taxon>Candidatus Sysuimicrobiota</taxon>
        <taxon>Candidatus Sysuimicrobiia</taxon>
        <taxon>Candidatus Sysuimicrobiales</taxon>
        <taxon>Candidatus Segetimicrobiaceae</taxon>
        <taxon>Candidatus Segetimicrobium</taxon>
    </lineage>
</organism>
<dbReference type="AlphaFoldDB" id="A0A537J9V5"/>
<reference evidence="4 5" key="1">
    <citation type="journal article" date="2019" name="Nat. Microbiol.">
        <title>Mediterranean grassland soil C-N compound turnover is dependent on rainfall and depth, and is mediated by genomically divergent microorganisms.</title>
        <authorList>
            <person name="Diamond S."/>
            <person name="Andeer P.F."/>
            <person name="Li Z."/>
            <person name="Crits-Christoph A."/>
            <person name="Burstein D."/>
            <person name="Anantharaman K."/>
            <person name="Lane K.R."/>
            <person name="Thomas B.C."/>
            <person name="Pan C."/>
            <person name="Northen T.R."/>
            <person name="Banfield J.F."/>
        </authorList>
    </citation>
    <scope>NUCLEOTIDE SEQUENCE [LARGE SCALE GENOMIC DNA]</scope>
    <source>
        <strain evidence="4">NP_7</strain>
    </source>
</reference>
<protein>
    <recommendedName>
        <fullName evidence="6">V-type proton ATPase subunit E</fullName>
    </recommendedName>
</protein>
<keyword evidence="2" id="KW-0813">Transport</keyword>
<accession>A0A537J9V5</accession>
<name>A0A537J9V5_9BACT</name>
<dbReference type="SUPFAM" id="SSF160527">
    <property type="entry name" value="V-type ATPase subunit E-like"/>
    <property type="match status" value="1"/>
</dbReference>